<organism evidence="2 3">
    <name type="scientific">Lactiplantibacillus nangangensis</name>
    <dbReference type="NCBI Taxonomy" id="2559917"/>
    <lineage>
        <taxon>Bacteria</taxon>
        <taxon>Bacillati</taxon>
        <taxon>Bacillota</taxon>
        <taxon>Bacilli</taxon>
        <taxon>Lactobacillales</taxon>
        <taxon>Lactobacillaceae</taxon>
        <taxon>Lactiplantibacillus</taxon>
    </lineage>
</organism>
<dbReference type="Proteomes" id="UP001596171">
    <property type="component" value="Unassembled WGS sequence"/>
</dbReference>
<evidence type="ECO:0000313" key="2">
    <source>
        <dbReference type="EMBL" id="MFC6202220.1"/>
    </source>
</evidence>
<reference evidence="3" key="1">
    <citation type="journal article" date="2019" name="Int. J. Syst. Evol. Microbiol.">
        <title>The Global Catalogue of Microorganisms (GCM) 10K type strain sequencing project: providing services to taxonomists for standard genome sequencing and annotation.</title>
        <authorList>
            <consortium name="The Broad Institute Genomics Platform"/>
            <consortium name="The Broad Institute Genome Sequencing Center for Infectious Disease"/>
            <person name="Wu L."/>
            <person name="Ma J."/>
        </authorList>
    </citation>
    <scope>NUCLEOTIDE SEQUENCE [LARGE SCALE GENOMIC DNA]</scope>
    <source>
        <strain evidence="3">CCM 8930</strain>
    </source>
</reference>
<proteinExistence type="predicted"/>
<gene>
    <name evidence="2" type="ORF">ACFP1L_10095</name>
</gene>
<dbReference type="Gene3D" id="1.20.1440.50">
    <property type="entry name" value="Ta0600-like"/>
    <property type="match status" value="1"/>
</dbReference>
<keyword evidence="1" id="KW-0079">Bacteriocin immunity</keyword>
<dbReference type="RefSeq" id="WP_137616475.1">
    <property type="nucleotide sequence ID" value="NZ_BJDI01000009.1"/>
</dbReference>
<dbReference type="InterPro" id="IPR023130">
    <property type="entry name" value="Ta0600-like_sf"/>
</dbReference>
<dbReference type="EMBL" id="JBHSSE010000019">
    <property type="protein sequence ID" value="MFC6202220.1"/>
    <property type="molecule type" value="Genomic_DNA"/>
</dbReference>
<name>A0ABW1SKH7_9LACO</name>
<evidence type="ECO:0000256" key="1">
    <source>
        <dbReference type="ARBA" id="ARBA00023025"/>
    </source>
</evidence>
<evidence type="ECO:0000313" key="3">
    <source>
        <dbReference type="Proteomes" id="UP001596171"/>
    </source>
</evidence>
<accession>A0ABW1SKH7</accession>
<keyword evidence="3" id="KW-1185">Reference proteome</keyword>
<evidence type="ECO:0008006" key="4">
    <source>
        <dbReference type="Google" id="ProtNLM"/>
    </source>
</evidence>
<comment type="caution">
    <text evidence="2">The sequence shown here is derived from an EMBL/GenBank/DDBJ whole genome shotgun (WGS) entry which is preliminary data.</text>
</comment>
<protein>
    <recommendedName>
        <fullName evidence="4">Bacteriocin immunity protein</fullName>
    </recommendedName>
</protein>
<sequence length="113" mass="12880">MTQRQELTHLVDAAYLKGQQPKFDNFRTQLLQFSKELSNGDDELKIMLGLRTALLQADLSLTIKNRIAGLPTEYRAIYDFIMPQLKKADAKTLDSYGKYGFIPLKLGSTVSYF</sequence>